<name>A0A6N7LCJ5_SINTE</name>
<evidence type="ECO:0000313" key="3">
    <source>
        <dbReference type="Proteomes" id="UP000439983"/>
    </source>
</evidence>
<feature type="chain" id="PRO_5026806681" description="Adenylosuccinate lyase" evidence="1">
    <location>
        <begin position="25"/>
        <end position="90"/>
    </location>
</feature>
<proteinExistence type="predicted"/>
<dbReference type="OrthoDB" id="8449150at2"/>
<gene>
    <name evidence="2" type="ORF">GHK62_06510</name>
</gene>
<protein>
    <recommendedName>
        <fullName evidence="4">Adenylosuccinate lyase</fullName>
    </recommendedName>
</protein>
<evidence type="ECO:0000256" key="1">
    <source>
        <dbReference type="SAM" id="SignalP"/>
    </source>
</evidence>
<feature type="signal peptide" evidence="1">
    <location>
        <begin position="1"/>
        <end position="24"/>
    </location>
</feature>
<accession>A0A6N7LCJ5</accession>
<organism evidence="2 3">
    <name type="scientific">Sinorhizobium terangae</name>
    <dbReference type="NCBI Taxonomy" id="110322"/>
    <lineage>
        <taxon>Bacteria</taxon>
        <taxon>Pseudomonadati</taxon>
        <taxon>Pseudomonadota</taxon>
        <taxon>Alphaproteobacteria</taxon>
        <taxon>Hyphomicrobiales</taxon>
        <taxon>Rhizobiaceae</taxon>
        <taxon>Sinorhizobium/Ensifer group</taxon>
        <taxon>Sinorhizobium</taxon>
    </lineage>
</organism>
<keyword evidence="3" id="KW-1185">Reference proteome</keyword>
<keyword evidence="1" id="KW-0732">Signal</keyword>
<evidence type="ECO:0000313" key="2">
    <source>
        <dbReference type="EMBL" id="MQX14424.1"/>
    </source>
</evidence>
<dbReference type="EMBL" id="WITC01000031">
    <property type="protein sequence ID" value="MQX14424.1"/>
    <property type="molecule type" value="Genomic_DNA"/>
</dbReference>
<sequence>MRHTLCKLAFSLALAGAWATAVLSADSGAAPQPDQTAADSMKDFIAANPDCLEFNDRCSFCAVVNGVAECSTPQIACVKQENQCTKRASK</sequence>
<comment type="caution">
    <text evidence="2">The sequence shown here is derived from an EMBL/GenBank/DDBJ whole genome shotgun (WGS) entry which is preliminary data.</text>
</comment>
<reference evidence="2 3" key="1">
    <citation type="journal article" date="2013" name="Genome Biol.">
        <title>Comparative genomics of the core and accessory genomes of 48 Sinorhizobium strains comprising five genospecies.</title>
        <authorList>
            <person name="Sugawara M."/>
            <person name="Epstein B."/>
            <person name="Badgley B.D."/>
            <person name="Unno T."/>
            <person name="Xu L."/>
            <person name="Reese J."/>
            <person name="Gyaneshwar P."/>
            <person name="Denny R."/>
            <person name="Mudge J."/>
            <person name="Bharti A.K."/>
            <person name="Farmer A.D."/>
            <person name="May G.D."/>
            <person name="Woodward J.E."/>
            <person name="Medigue C."/>
            <person name="Vallenet D."/>
            <person name="Lajus A."/>
            <person name="Rouy Z."/>
            <person name="Martinez-Vaz B."/>
            <person name="Tiffin P."/>
            <person name="Young N.D."/>
            <person name="Sadowsky M.J."/>
        </authorList>
    </citation>
    <scope>NUCLEOTIDE SEQUENCE [LARGE SCALE GENOMIC DNA]</scope>
    <source>
        <strain evidence="2 3">USDA4894</strain>
    </source>
</reference>
<dbReference type="RefSeq" id="WP_153437504.1">
    <property type="nucleotide sequence ID" value="NZ_JACIGA010000012.1"/>
</dbReference>
<dbReference type="AlphaFoldDB" id="A0A6N7LCJ5"/>
<evidence type="ECO:0008006" key="4">
    <source>
        <dbReference type="Google" id="ProtNLM"/>
    </source>
</evidence>
<dbReference type="Proteomes" id="UP000439983">
    <property type="component" value="Unassembled WGS sequence"/>
</dbReference>